<dbReference type="EMBL" id="SRLH01000007">
    <property type="protein sequence ID" value="TGD57157.1"/>
    <property type="molecule type" value="Genomic_DNA"/>
</dbReference>
<name>A0A4Z0L4M1_9FLAO</name>
<accession>A0A4Z0L4M1</accession>
<evidence type="ECO:0008006" key="3">
    <source>
        <dbReference type="Google" id="ProtNLM"/>
    </source>
</evidence>
<dbReference type="OrthoDB" id="6336595at2"/>
<protein>
    <recommendedName>
        <fullName evidence="3">Glycosyltransferase family 1 protein</fullName>
    </recommendedName>
</protein>
<evidence type="ECO:0000313" key="2">
    <source>
        <dbReference type="Proteomes" id="UP000297407"/>
    </source>
</evidence>
<comment type="caution">
    <text evidence="1">The sequence shown here is derived from an EMBL/GenBank/DDBJ whole genome shotgun (WGS) entry which is preliminary data.</text>
</comment>
<sequence length="375" mass="43605">MSHILVKIYTPQELNHSSYIQTGLFELERESFLKTEVVLSLAKRLGTIRVTESGLNHTNQPHPKTSFYELTDVKSGKKITFATDLYDASDSFSAYALEHCDYVFKRNFEAKKIEKLPEEARQKIHPLGLVFGTHSKYQKQSYTFLLGLLLANLRIDAKPDRNFLKRVWFSYRKQMSHWKFTRTSRLIGQFEKITPYTENSILFQTRCFQSEEQEDVRQIHGQRYRIILALKEKFQEKFKGGIISSPMAAEKYKEALTNLPTDPVSYLNLVKNAKIVIYTRGLLDSPAWKMPEYLSQGKIIVAEKLTAELPVPLEHGKEVLFFDQESQIIPLIEEALENNALCEKLSRNAKKYFDTHVHPKENVQRILTFMLNSKE</sequence>
<evidence type="ECO:0000313" key="1">
    <source>
        <dbReference type="EMBL" id="TGD57157.1"/>
    </source>
</evidence>
<organism evidence="1 2">
    <name type="scientific">Flavobacterium humi</name>
    <dbReference type="NCBI Taxonomy" id="2562683"/>
    <lineage>
        <taxon>Bacteria</taxon>
        <taxon>Pseudomonadati</taxon>
        <taxon>Bacteroidota</taxon>
        <taxon>Flavobacteriia</taxon>
        <taxon>Flavobacteriales</taxon>
        <taxon>Flavobacteriaceae</taxon>
        <taxon>Flavobacterium</taxon>
    </lineage>
</organism>
<gene>
    <name evidence="1" type="ORF">E4635_13400</name>
</gene>
<reference evidence="1 2" key="1">
    <citation type="submission" date="2019-04" db="EMBL/GenBank/DDBJ databases">
        <title>Flavobacterium sp. strain DS2-A Genome sequencing and assembly.</title>
        <authorList>
            <person name="Kim I."/>
        </authorList>
    </citation>
    <scope>NUCLEOTIDE SEQUENCE [LARGE SCALE GENOMIC DNA]</scope>
    <source>
        <strain evidence="1 2">DS2-A</strain>
    </source>
</reference>
<dbReference type="Proteomes" id="UP000297407">
    <property type="component" value="Unassembled WGS sequence"/>
</dbReference>
<keyword evidence="2" id="KW-1185">Reference proteome</keyword>
<dbReference type="RefSeq" id="WP_135527203.1">
    <property type="nucleotide sequence ID" value="NZ_SRLH01000007.1"/>
</dbReference>
<proteinExistence type="predicted"/>
<dbReference type="AlphaFoldDB" id="A0A4Z0L4M1"/>